<dbReference type="InterPro" id="IPR014729">
    <property type="entry name" value="Rossmann-like_a/b/a_fold"/>
</dbReference>
<feature type="transmembrane region" description="Helical" evidence="1">
    <location>
        <begin position="121"/>
        <end position="150"/>
    </location>
</feature>
<proteinExistence type="predicted"/>
<sequence>MILLAIGVVLLGVFALCFRRERRRFSNGVLLLLGILCVGAALSGSGAEGAGPEMLVFFALALSPLLVLVLAGLLMLNGVVMLRREGVSPANLLSFGLGAALLVPYALLVMAVIAEWMVLGVVLLAVVLVAAYLGFVLVAFLLYSVVYGWVTRTDDAVAIVVHGSGLLGDRIPPLLASRLDRALRIWRTDRAHGPAPLLVTSGGKGSDEKVAESTAMAAYLVEHGVRDDEILREDRSTTTRENLLFSRELLARQGIDSRILLVTSNFHVLRTALLARSVGIDAQAVGAPTARYYLPSAVLREYVGILVEYKVINAVICGLLVAAPVALAIFGEAN</sequence>
<keyword evidence="4" id="KW-1185">Reference proteome</keyword>
<dbReference type="GO" id="GO:0000270">
    <property type="term" value="P:peptidoglycan metabolic process"/>
    <property type="evidence" value="ECO:0007669"/>
    <property type="project" value="TreeGrafter"/>
</dbReference>
<dbReference type="OrthoDB" id="9782395at2"/>
<reference evidence="3 4" key="1">
    <citation type="submission" date="2017-12" db="EMBL/GenBank/DDBJ databases">
        <title>Sequencing the genomes of 1000 Actinobacteria strains.</title>
        <authorList>
            <person name="Klenk H.-P."/>
        </authorList>
    </citation>
    <scope>NUCLEOTIDE SEQUENCE [LARGE SCALE GENOMIC DNA]</scope>
    <source>
        <strain evidence="3 4">DSM 44489</strain>
    </source>
</reference>
<dbReference type="AlphaFoldDB" id="A0A2N3V4T1"/>
<dbReference type="RefSeq" id="WP_101469253.1">
    <property type="nucleotide sequence ID" value="NZ_PJMW01000004.1"/>
</dbReference>
<evidence type="ECO:0000256" key="1">
    <source>
        <dbReference type="SAM" id="Phobius"/>
    </source>
</evidence>
<dbReference type="Pfam" id="PF02698">
    <property type="entry name" value="DUF218"/>
    <property type="match status" value="1"/>
</dbReference>
<dbReference type="GO" id="GO:0005886">
    <property type="term" value="C:plasma membrane"/>
    <property type="evidence" value="ECO:0007669"/>
    <property type="project" value="TreeGrafter"/>
</dbReference>
<feature type="transmembrane region" description="Helical" evidence="1">
    <location>
        <begin position="55"/>
        <end position="80"/>
    </location>
</feature>
<organism evidence="3 4">
    <name type="scientific">Nocardia fluminea</name>
    <dbReference type="NCBI Taxonomy" id="134984"/>
    <lineage>
        <taxon>Bacteria</taxon>
        <taxon>Bacillati</taxon>
        <taxon>Actinomycetota</taxon>
        <taxon>Actinomycetes</taxon>
        <taxon>Mycobacteriales</taxon>
        <taxon>Nocardiaceae</taxon>
        <taxon>Nocardia</taxon>
    </lineage>
</organism>
<protein>
    <submittedName>
        <fullName evidence="3">Uncharacterized SAM-binding protein YcdF (DUF218 family)</fullName>
    </submittedName>
</protein>
<dbReference type="Proteomes" id="UP000233766">
    <property type="component" value="Unassembled WGS sequence"/>
</dbReference>
<name>A0A2N3V4T1_9NOCA</name>
<keyword evidence="1" id="KW-0472">Membrane</keyword>
<feature type="transmembrane region" description="Helical" evidence="1">
    <location>
        <begin position="25"/>
        <end position="43"/>
    </location>
</feature>
<feature type="transmembrane region" description="Helical" evidence="1">
    <location>
        <begin position="92"/>
        <end position="114"/>
    </location>
</feature>
<dbReference type="Gene3D" id="3.40.50.620">
    <property type="entry name" value="HUPs"/>
    <property type="match status" value="1"/>
</dbReference>
<accession>A0A2N3V4T1</accession>
<keyword evidence="1" id="KW-1133">Transmembrane helix</keyword>
<evidence type="ECO:0000259" key="2">
    <source>
        <dbReference type="Pfam" id="PF02698"/>
    </source>
</evidence>
<dbReference type="EMBL" id="PJMW01000004">
    <property type="protein sequence ID" value="PKV76611.1"/>
    <property type="molecule type" value="Genomic_DNA"/>
</dbReference>
<gene>
    <name evidence="3" type="ORF">ATK86_7547</name>
</gene>
<dbReference type="GO" id="GO:0043164">
    <property type="term" value="P:Gram-negative-bacterium-type cell wall biogenesis"/>
    <property type="evidence" value="ECO:0007669"/>
    <property type="project" value="TreeGrafter"/>
</dbReference>
<feature type="domain" description="DUF218" evidence="2">
    <location>
        <begin position="158"/>
        <end position="304"/>
    </location>
</feature>
<evidence type="ECO:0000313" key="3">
    <source>
        <dbReference type="EMBL" id="PKV76611.1"/>
    </source>
</evidence>
<dbReference type="InterPro" id="IPR003848">
    <property type="entry name" value="DUF218"/>
</dbReference>
<dbReference type="PANTHER" id="PTHR30336:SF4">
    <property type="entry name" value="ENVELOPE BIOGENESIS FACTOR ELYC"/>
    <property type="match status" value="1"/>
</dbReference>
<dbReference type="PANTHER" id="PTHR30336">
    <property type="entry name" value="INNER MEMBRANE PROTEIN, PROBABLE PERMEASE"/>
    <property type="match status" value="1"/>
</dbReference>
<feature type="transmembrane region" description="Helical" evidence="1">
    <location>
        <begin position="311"/>
        <end position="331"/>
    </location>
</feature>
<evidence type="ECO:0000313" key="4">
    <source>
        <dbReference type="Proteomes" id="UP000233766"/>
    </source>
</evidence>
<keyword evidence="1" id="KW-0812">Transmembrane</keyword>
<dbReference type="InterPro" id="IPR051599">
    <property type="entry name" value="Cell_Envelope_Assoc"/>
</dbReference>
<dbReference type="CDD" id="cd06259">
    <property type="entry name" value="YdcF-like"/>
    <property type="match status" value="1"/>
</dbReference>
<comment type="caution">
    <text evidence="3">The sequence shown here is derived from an EMBL/GenBank/DDBJ whole genome shotgun (WGS) entry which is preliminary data.</text>
</comment>